<dbReference type="AlphaFoldDB" id="A0ABD7S2X9"/>
<dbReference type="SUPFAM" id="SSF51735">
    <property type="entry name" value="NAD(P)-binding Rossmann-fold domains"/>
    <property type="match status" value="1"/>
</dbReference>
<dbReference type="EMBL" id="VOCK01000186">
    <property type="protein sequence ID" value="TWQ46021.1"/>
    <property type="molecule type" value="Genomic_DNA"/>
</dbReference>
<keyword evidence="2" id="KW-1185">Reference proteome</keyword>
<name>A0ABD7S2X9_XANVA</name>
<organism evidence="1 2">
    <name type="scientific">Xanthomonas vasicola</name>
    <dbReference type="NCBI Taxonomy" id="56459"/>
    <lineage>
        <taxon>Bacteria</taxon>
        <taxon>Pseudomonadati</taxon>
        <taxon>Pseudomonadota</taxon>
        <taxon>Gammaproteobacteria</taxon>
        <taxon>Lysobacterales</taxon>
        <taxon>Lysobacteraceae</taxon>
        <taxon>Xanthomonas</taxon>
    </lineage>
</organism>
<protein>
    <submittedName>
        <fullName evidence="1">dTDP-glucose 4,6-dehydratase</fullName>
    </submittedName>
</protein>
<feature type="non-terminal residue" evidence="1">
    <location>
        <position position="1"/>
    </location>
</feature>
<comment type="caution">
    <text evidence="1">The sequence shown here is derived from an EMBL/GenBank/DDBJ whole genome shotgun (WGS) entry which is preliminary data.</text>
</comment>
<dbReference type="Gene3D" id="3.90.25.10">
    <property type="entry name" value="UDP-galactose 4-epimerase, domain 1"/>
    <property type="match status" value="1"/>
</dbReference>
<gene>
    <name evidence="1" type="ORF">FQK01_24440</name>
</gene>
<accession>A0ABD7S2X9</accession>
<sequence length="47" mass="5474">KKELGWEPAYTFEQGIAQTVEWYLSHQDWVQSVLDGSYRMERIGLGA</sequence>
<evidence type="ECO:0000313" key="2">
    <source>
        <dbReference type="Proteomes" id="UP000320455"/>
    </source>
</evidence>
<reference evidence="2" key="1">
    <citation type="journal article" date="2020" name="Phytopathology">
        <title>Genomic acquisitions in emerging populations of Xanthomonas vasicola pv. vasculorum infecting corn in the U.S. and Argentina.</title>
        <authorList>
            <person name="Perez-Quintero A.L."/>
        </authorList>
    </citation>
    <scope>NUCLEOTIDE SEQUENCE [LARGE SCALE GENOMIC DNA]</scope>
    <source>
        <strain evidence="2">Xvh-L</strain>
    </source>
</reference>
<evidence type="ECO:0000313" key="1">
    <source>
        <dbReference type="EMBL" id="TWQ46021.1"/>
    </source>
</evidence>
<proteinExistence type="predicted"/>
<dbReference type="InterPro" id="IPR036291">
    <property type="entry name" value="NAD(P)-bd_dom_sf"/>
</dbReference>
<dbReference type="Proteomes" id="UP000320455">
    <property type="component" value="Unassembled WGS sequence"/>
</dbReference>